<dbReference type="Gene3D" id="3.40.190.150">
    <property type="entry name" value="Bordetella uptake gene, domain 1"/>
    <property type="match status" value="1"/>
</dbReference>
<dbReference type="PIRSF" id="PIRSF017082">
    <property type="entry name" value="YflP"/>
    <property type="match status" value="1"/>
</dbReference>
<dbReference type="Pfam" id="PF03401">
    <property type="entry name" value="TctC"/>
    <property type="match status" value="1"/>
</dbReference>
<dbReference type="InterPro" id="IPR042100">
    <property type="entry name" value="Bug_dom1"/>
</dbReference>
<evidence type="ECO:0000256" key="1">
    <source>
        <dbReference type="ARBA" id="ARBA00006987"/>
    </source>
</evidence>
<keyword evidence="2" id="KW-0732">Signal</keyword>
<name>A0A8J2ZBY8_9PROT</name>
<dbReference type="SUPFAM" id="SSF53850">
    <property type="entry name" value="Periplasmic binding protein-like II"/>
    <property type="match status" value="1"/>
</dbReference>
<dbReference type="EMBL" id="BMKS01000006">
    <property type="protein sequence ID" value="GGG34067.1"/>
    <property type="molecule type" value="Genomic_DNA"/>
</dbReference>
<feature type="chain" id="PRO_5035320482" description="Tripartite tricarboxylate transporter substrate binding protein" evidence="2">
    <location>
        <begin position="22"/>
        <end position="322"/>
    </location>
</feature>
<dbReference type="PANTHER" id="PTHR42928">
    <property type="entry name" value="TRICARBOXYLATE-BINDING PROTEIN"/>
    <property type="match status" value="1"/>
</dbReference>
<protein>
    <recommendedName>
        <fullName evidence="5">Tripartite tricarboxylate transporter substrate binding protein</fullName>
    </recommendedName>
</protein>
<dbReference type="AlphaFoldDB" id="A0A8J2ZBY8"/>
<dbReference type="PANTHER" id="PTHR42928:SF5">
    <property type="entry name" value="BLR1237 PROTEIN"/>
    <property type="match status" value="1"/>
</dbReference>
<dbReference type="Proteomes" id="UP000597507">
    <property type="component" value="Unassembled WGS sequence"/>
</dbReference>
<dbReference type="Gene3D" id="3.40.190.10">
    <property type="entry name" value="Periplasmic binding protein-like II"/>
    <property type="match status" value="1"/>
</dbReference>
<comment type="similarity">
    <text evidence="1">Belongs to the UPF0065 (bug) family.</text>
</comment>
<keyword evidence="4" id="KW-1185">Reference proteome</keyword>
<sequence length="322" mass="33871">MTITRRALGAASLLGGLAASARGRAAAWPDRPVRLVSPFAPGGPQDVPGRFFAEVLTSRLGQPVVYDSRAGAGGLVGTQYVAQATDGHTFLITSTAIATLPALRRDLGFDPFTDLLPVTLVMQSPFTIVVRANGPASFAELLARAREAPGRLTYGTSGVGSSTHLVGAMLLQRAGVEMTHVPYRGAQLNMTALLAGDTDCFLGDVSVPLPHIRAGTARCIAVTTETRAPLLPDVPTVAEVVPGFAATLWYGLFAAKSAPAEAIRRVLSELAPLRAPDSELRRRLSETGAELLLTGPEPLAERLRTEIPQWRAVVAAAGLRVE</sequence>
<evidence type="ECO:0000313" key="3">
    <source>
        <dbReference type="EMBL" id="GGG34067.1"/>
    </source>
</evidence>
<evidence type="ECO:0000256" key="2">
    <source>
        <dbReference type="SAM" id="SignalP"/>
    </source>
</evidence>
<comment type="caution">
    <text evidence="3">The sequence shown here is derived from an EMBL/GenBank/DDBJ whole genome shotgun (WGS) entry which is preliminary data.</text>
</comment>
<dbReference type="RefSeq" id="WP_188900213.1">
    <property type="nucleotide sequence ID" value="NZ_BMKS01000006.1"/>
</dbReference>
<evidence type="ECO:0008006" key="5">
    <source>
        <dbReference type="Google" id="ProtNLM"/>
    </source>
</evidence>
<proteinExistence type="inferred from homology"/>
<dbReference type="InterPro" id="IPR005064">
    <property type="entry name" value="BUG"/>
</dbReference>
<evidence type="ECO:0000313" key="4">
    <source>
        <dbReference type="Proteomes" id="UP000597507"/>
    </source>
</evidence>
<reference evidence="3 4" key="1">
    <citation type="journal article" date="2014" name="Int. J. Syst. Evol. Microbiol.">
        <title>Complete genome sequence of Corynebacterium casei LMG S-19264T (=DSM 44701T), isolated from a smear-ripened cheese.</title>
        <authorList>
            <consortium name="US DOE Joint Genome Institute (JGI-PGF)"/>
            <person name="Walter F."/>
            <person name="Albersmeier A."/>
            <person name="Kalinowski J."/>
            <person name="Ruckert C."/>
        </authorList>
    </citation>
    <scope>NUCLEOTIDE SEQUENCE [LARGE SCALE GENOMIC DNA]</scope>
    <source>
        <strain evidence="3 4">CGMCC 1.16330</strain>
    </source>
</reference>
<organism evidence="3 4">
    <name type="scientific">Caldovatus sediminis</name>
    <dbReference type="NCBI Taxonomy" id="2041189"/>
    <lineage>
        <taxon>Bacteria</taxon>
        <taxon>Pseudomonadati</taxon>
        <taxon>Pseudomonadota</taxon>
        <taxon>Alphaproteobacteria</taxon>
        <taxon>Acetobacterales</taxon>
        <taxon>Roseomonadaceae</taxon>
        <taxon>Caldovatus</taxon>
    </lineage>
</organism>
<feature type="signal peptide" evidence="2">
    <location>
        <begin position="1"/>
        <end position="21"/>
    </location>
</feature>
<accession>A0A8J2ZBY8</accession>
<gene>
    <name evidence="3" type="ORF">GCM10010964_22530</name>
</gene>